<proteinExistence type="predicted"/>
<dbReference type="PROSITE" id="PS50102">
    <property type="entry name" value="RRM"/>
    <property type="match status" value="1"/>
</dbReference>
<dbReference type="InterPro" id="IPR012677">
    <property type="entry name" value="Nucleotide-bd_a/b_plait_sf"/>
</dbReference>
<sequence length="105" mass="11384">MSSKLYVGNLPFTAQEDDIRDLFSAYGEVLSVALISDRETGRPRGFGFVEMNEAGARSAQEALDGKDFQGRSLRINEAQERSPRPGGGGGGGGGYGDRNRQSKRW</sequence>
<dbReference type="InterPro" id="IPR000504">
    <property type="entry name" value="RRM_dom"/>
</dbReference>
<keyword evidence="1" id="KW-0694">RNA-binding</keyword>
<dbReference type="SUPFAM" id="SSF54928">
    <property type="entry name" value="RNA-binding domain, RBD"/>
    <property type="match status" value="1"/>
</dbReference>
<keyword evidence="5" id="KW-1185">Reference proteome</keyword>
<feature type="compositionally biased region" description="Gly residues" evidence="2">
    <location>
        <begin position="85"/>
        <end position="96"/>
    </location>
</feature>
<dbReference type="STRING" id="617002.SAMN05660653_02680"/>
<dbReference type="Proteomes" id="UP000198771">
    <property type="component" value="Unassembled WGS sequence"/>
</dbReference>
<dbReference type="PANTHER" id="PTHR48027">
    <property type="entry name" value="HETEROGENEOUS NUCLEAR RIBONUCLEOPROTEIN 87F-RELATED"/>
    <property type="match status" value="1"/>
</dbReference>
<evidence type="ECO:0000259" key="3">
    <source>
        <dbReference type="PROSITE" id="PS50102"/>
    </source>
</evidence>
<dbReference type="SMART" id="SM00360">
    <property type="entry name" value="RRM"/>
    <property type="match status" value="1"/>
</dbReference>
<accession>A0A1G6E8V2</accession>
<dbReference type="Pfam" id="PF00076">
    <property type="entry name" value="RRM_1"/>
    <property type="match status" value="1"/>
</dbReference>
<evidence type="ECO:0000313" key="4">
    <source>
        <dbReference type="EMBL" id="SDB53833.1"/>
    </source>
</evidence>
<evidence type="ECO:0000313" key="5">
    <source>
        <dbReference type="Proteomes" id="UP000198771"/>
    </source>
</evidence>
<dbReference type="Gene3D" id="3.30.70.330">
    <property type="match status" value="1"/>
</dbReference>
<protein>
    <submittedName>
        <fullName evidence="4">RNA recognition motif. (A.k.a. RRM, RBD, or RNP domain)</fullName>
    </submittedName>
</protein>
<dbReference type="GO" id="GO:0003723">
    <property type="term" value="F:RNA binding"/>
    <property type="evidence" value="ECO:0007669"/>
    <property type="project" value="UniProtKB-KW"/>
</dbReference>
<name>A0A1G6E8V2_9BACT</name>
<evidence type="ECO:0000256" key="1">
    <source>
        <dbReference type="ARBA" id="ARBA00022884"/>
    </source>
</evidence>
<gene>
    <name evidence="4" type="ORF">SAMN05660653_02680</name>
</gene>
<dbReference type="EMBL" id="FMXO01000016">
    <property type="protein sequence ID" value="SDB53833.1"/>
    <property type="molecule type" value="Genomic_DNA"/>
</dbReference>
<evidence type="ECO:0000256" key="2">
    <source>
        <dbReference type="SAM" id="MobiDB-lite"/>
    </source>
</evidence>
<reference evidence="4 5" key="1">
    <citation type="submission" date="2016-10" db="EMBL/GenBank/DDBJ databases">
        <authorList>
            <person name="de Groot N.N."/>
        </authorList>
    </citation>
    <scope>NUCLEOTIDE SEQUENCE [LARGE SCALE GENOMIC DNA]</scope>
    <source>
        <strain evidence="4 5">ASO4-2</strain>
    </source>
</reference>
<feature type="region of interest" description="Disordered" evidence="2">
    <location>
        <begin position="58"/>
        <end position="105"/>
    </location>
</feature>
<dbReference type="CDD" id="cd21608">
    <property type="entry name" value="RRM2_NsCP33_like"/>
    <property type="match status" value="1"/>
</dbReference>
<organism evidence="4 5">
    <name type="scientific">Desulfonatronum thiosulfatophilum</name>
    <dbReference type="NCBI Taxonomy" id="617002"/>
    <lineage>
        <taxon>Bacteria</taxon>
        <taxon>Pseudomonadati</taxon>
        <taxon>Thermodesulfobacteriota</taxon>
        <taxon>Desulfovibrionia</taxon>
        <taxon>Desulfovibrionales</taxon>
        <taxon>Desulfonatronaceae</taxon>
        <taxon>Desulfonatronum</taxon>
    </lineage>
</organism>
<dbReference type="InterPro" id="IPR052462">
    <property type="entry name" value="SLIRP/GR-RBP-like"/>
</dbReference>
<dbReference type="AlphaFoldDB" id="A0A1G6E8V2"/>
<dbReference type="RefSeq" id="WP_092122801.1">
    <property type="nucleotide sequence ID" value="NZ_FMXO01000016.1"/>
</dbReference>
<dbReference type="InterPro" id="IPR035979">
    <property type="entry name" value="RBD_domain_sf"/>
</dbReference>
<dbReference type="InterPro" id="IPR048289">
    <property type="entry name" value="RRM2_NsCP33-like"/>
</dbReference>
<feature type="domain" description="RRM" evidence="3">
    <location>
        <begin position="3"/>
        <end position="80"/>
    </location>
</feature>
<dbReference type="OrthoDB" id="9798855at2"/>